<evidence type="ECO:0000256" key="1">
    <source>
        <dbReference type="SAM" id="MobiDB-lite"/>
    </source>
</evidence>
<sequence length="29" mass="3161">THEALKSEKLQLARARASHSLASPNFPLS</sequence>
<protein>
    <submittedName>
        <fullName evidence="2">Uncharacterized protein</fullName>
    </submittedName>
</protein>
<feature type="compositionally biased region" description="Basic and acidic residues" evidence="1">
    <location>
        <begin position="1"/>
        <end position="11"/>
    </location>
</feature>
<name>A0A3B0V6H4_9ZZZZ</name>
<evidence type="ECO:0000313" key="2">
    <source>
        <dbReference type="EMBL" id="VAW27546.1"/>
    </source>
</evidence>
<organism evidence="2">
    <name type="scientific">hydrothermal vent metagenome</name>
    <dbReference type="NCBI Taxonomy" id="652676"/>
    <lineage>
        <taxon>unclassified sequences</taxon>
        <taxon>metagenomes</taxon>
        <taxon>ecological metagenomes</taxon>
    </lineage>
</organism>
<dbReference type="AlphaFoldDB" id="A0A3B0V6H4"/>
<feature type="non-terminal residue" evidence="2">
    <location>
        <position position="1"/>
    </location>
</feature>
<proteinExistence type="predicted"/>
<feature type="region of interest" description="Disordered" evidence="1">
    <location>
        <begin position="1"/>
        <end position="29"/>
    </location>
</feature>
<dbReference type="EMBL" id="UOES01000258">
    <property type="protein sequence ID" value="VAW27546.1"/>
    <property type="molecule type" value="Genomic_DNA"/>
</dbReference>
<feature type="compositionally biased region" description="Low complexity" evidence="1">
    <location>
        <begin position="12"/>
        <end position="23"/>
    </location>
</feature>
<gene>
    <name evidence="2" type="ORF">MNBD_BACTEROID06-1245</name>
</gene>
<reference evidence="2" key="1">
    <citation type="submission" date="2018-06" db="EMBL/GenBank/DDBJ databases">
        <authorList>
            <person name="Zhirakovskaya E."/>
        </authorList>
    </citation>
    <scope>NUCLEOTIDE SEQUENCE</scope>
</reference>
<accession>A0A3B0V6H4</accession>